<evidence type="ECO:0000313" key="2">
    <source>
        <dbReference type="Proteomes" id="UP001162501"/>
    </source>
</evidence>
<sequence length="294" mass="31145">MRVPARGSPALGAVTHSAPGGSSLHPPGPSGAGASATAPRLGGLSRPRARGAGQALHSGRRRGEPAEAGSDPLLRTLPSVCPAALLGLTDWRTQLAGVAEPGTRRRRGRAGPRRAFPREALEAESRRVQGPEEGGVSADQEKGKEKGKQRMHWGPRRGSDTLDMKSSLTEQWRLLTLEPDGVRAAPSGVRVPGWPLSRWEPPQPPPPPRPVSWQHCPWLLKVAGCLSAREERRPNGNECWGPGGGVYLSAVKIKGTPRRSRGGPRGASEPSLAPSQSFQIRLVPAGTGRHSVLV</sequence>
<reference evidence="1" key="1">
    <citation type="submission" date="2023-05" db="EMBL/GenBank/DDBJ databases">
        <authorList>
            <consortium name="ELIXIR-Norway"/>
        </authorList>
    </citation>
    <scope>NUCLEOTIDE SEQUENCE</scope>
</reference>
<name>A0ACB0DYL1_RANTA</name>
<gene>
    <name evidence="1" type="ORF">MRATA1EN3_LOCUS4648</name>
</gene>
<dbReference type="Proteomes" id="UP001162501">
    <property type="component" value="Chromosome 12"/>
</dbReference>
<dbReference type="EMBL" id="OX596096">
    <property type="protein sequence ID" value="CAI9693435.1"/>
    <property type="molecule type" value="Genomic_DNA"/>
</dbReference>
<organism evidence="1 2">
    <name type="scientific">Rangifer tarandus platyrhynchus</name>
    <name type="common">Svalbard reindeer</name>
    <dbReference type="NCBI Taxonomy" id="3082113"/>
    <lineage>
        <taxon>Eukaryota</taxon>
        <taxon>Metazoa</taxon>
        <taxon>Chordata</taxon>
        <taxon>Craniata</taxon>
        <taxon>Vertebrata</taxon>
        <taxon>Euteleostomi</taxon>
        <taxon>Mammalia</taxon>
        <taxon>Eutheria</taxon>
        <taxon>Laurasiatheria</taxon>
        <taxon>Artiodactyla</taxon>
        <taxon>Ruminantia</taxon>
        <taxon>Pecora</taxon>
        <taxon>Cervidae</taxon>
        <taxon>Odocoileinae</taxon>
        <taxon>Rangifer</taxon>
    </lineage>
</organism>
<evidence type="ECO:0000313" key="1">
    <source>
        <dbReference type="EMBL" id="CAI9693435.1"/>
    </source>
</evidence>
<accession>A0ACB0DYL1</accession>
<protein>
    <submittedName>
        <fullName evidence="1">Uncharacterized protein</fullName>
    </submittedName>
</protein>
<proteinExistence type="predicted"/>